<feature type="transmembrane region" description="Helical" evidence="8">
    <location>
        <begin position="320"/>
        <end position="338"/>
    </location>
</feature>
<name>A0ABQ3IEY0_9PSEU</name>
<feature type="transmembrane region" description="Helical" evidence="8">
    <location>
        <begin position="42"/>
        <end position="62"/>
    </location>
</feature>
<evidence type="ECO:0000256" key="2">
    <source>
        <dbReference type="ARBA" id="ARBA00022448"/>
    </source>
</evidence>
<feature type="domain" description="Major facilitator superfamily (MFS) profile" evidence="9">
    <location>
        <begin position="27"/>
        <end position="438"/>
    </location>
</feature>
<feature type="transmembrane region" description="Helical" evidence="8">
    <location>
        <begin position="288"/>
        <end position="308"/>
    </location>
</feature>
<dbReference type="PROSITE" id="PS50850">
    <property type="entry name" value="MFS"/>
    <property type="match status" value="1"/>
</dbReference>
<dbReference type="Proteomes" id="UP000605897">
    <property type="component" value="Unassembled WGS sequence"/>
</dbReference>
<feature type="transmembrane region" description="Helical" evidence="8">
    <location>
        <begin position="130"/>
        <end position="155"/>
    </location>
</feature>
<evidence type="ECO:0000256" key="5">
    <source>
        <dbReference type="ARBA" id="ARBA00022989"/>
    </source>
</evidence>
<keyword evidence="5 8" id="KW-1133">Transmembrane helix</keyword>
<evidence type="ECO:0000313" key="11">
    <source>
        <dbReference type="Proteomes" id="UP000605897"/>
    </source>
</evidence>
<keyword evidence="4 8" id="KW-0812">Transmembrane</keyword>
<feature type="transmembrane region" description="Helical" evidence="8">
    <location>
        <begin position="204"/>
        <end position="221"/>
    </location>
</feature>
<dbReference type="InterPro" id="IPR005829">
    <property type="entry name" value="Sugar_transporter_CS"/>
</dbReference>
<gene>
    <name evidence="10" type="ORF">GCM10017786_08360</name>
</gene>
<feature type="transmembrane region" description="Helical" evidence="8">
    <location>
        <begin position="254"/>
        <end position="276"/>
    </location>
</feature>
<dbReference type="Gene3D" id="1.20.1250.20">
    <property type="entry name" value="MFS general substrate transporter like domains"/>
    <property type="match status" value="2"/>
</dbReference>
<keyword evidence="6 8" id="KW-0472">Membrane</keyword>
<dbReference type="PANTHER" id="PTHR43045:SF7">
    <property type="entry name" value="MAJOR FACILITATOR SUPERFAMILY TRANSPORTER"/>
    <property type="match status" value="1"/>
</dbReference>
<evidence type="ECO:0000256" key="3">
    <source>
        <dbReference type="ARBA" id="ARBA00022475"/>
    </source>
</evidence>
<keyword evidence="2" id="KW-0813">Transport</keyword>
<accession>A0ABQ3IEY0</accession>
<comment type="caution">
    <text evidence="10">The sequence shown here is derived from an EMBL/GenBank/DDBJ whole genome shotgun (WGS) entry which is preliminary data.</text>
</comment>
<sequence>MSERSEQVRNISSPPAVTPEPGVQRRALIAGMLGTGLELFDWVLYGTAAAVVFGTVFFPTVSPVAGTLAAFATFSAGFIARPLGGVVFAHVGDKFGRKRVLQTTVLMMGGGTVLIGLVPGYAQIGIAAPVLLVLLRLVQGVAAGGELGGAVAIVLEHTPEDRRATRGALLVGGGVLGAVLASAAFLTTSLVFTRETFLAWGWRMPFLLSVIVLVVGLYIRARMQESPAYTKMVHEKAVEKTPVLAVLRKHRVTVLLVIAVTAAQSGVASLLFTFTLGYLATFLKMSQAFSLGISVIVNVALFVSYVVGGRLADSFGRRRTMAAGFALCIAVAFPFFLLLDTRTVALILVAVTLLAAGAGLVGGPMVTHFAELFPPQVRVSGFSLGYQTAVILGGGLAPSIAGSLAVVGGGSSWGLGVYIAAASAIGLLALVFLRDAAGPRAAPAGFTLP</sequence>
<feature type="transmembrane region" description="Helical" evidence="8">
    <location>
        <begin position="384"/>
        <end position="407"/>
    </location>
</feature>
<proteinExistence type="predicted"/>
<dbReference type="PANTHER" id="PTHR43045">
    <property type="entry name" value="SHIKIMATE TRANSPORTER"/>
    <property type="match status" value="1"/>
</dbReference>
<dbReference type="EMBL" id="BNAU01000001">
    <property type="protein sequence ID" value="GHE80537.1"/>
    <property type="molecule type" value="Genomic_DNA"/>
</dbReference>
<dbReference type="PROSITE" id="PS00217">
    <property type="entry name" value="SUGAR_TRANSPORT_2"/>
    <property type="match status" value="1"/>
</dbReference>
<feature type="transmembrane region" description="Helical" evidence="8">
    <location>
        <begin position="103"/>
        <end position="124"/>
    </location>
</feature>
<dbReference type="InterPro" id="IPR036259">
    <property type="entry name" value="MFS_trans_sf"/>
</dbReference>
<reference evidence="11" key="1">
    <citation type="journal article" date="2019" name="Int. J. Syst. Evol. Microbiol.">
        <title>The Global Catalogue of Microorganisms (GCM) 10K type strain sequencing project: providing services to taxonomists for standard genome sequencing and annotation.</title>
        <authorList>
            <consortium name="The Broad Institute Genomics Platform"/>
            <consortium name="The Broad Institute Genome Sequencing Center for Infectious Disease"/>
            <person name="Wu L."/>
            <person name="Ma J."/>
        </authorList>
    </citation>
    <scope>NUCLEOTIDE SEQUENCE [LARGE SCALE GENOMIC DNA]</scope>
    <source>
        <strain evidence="11">CGMCC 4.7677</strain>
    </source>
</reference>
<evidence type="ECO:0000256" key="1">
    <source>
        <dbReference type="ARBA" id="ARBA00004651"/>
    </source>
</evidence>
<evidence type="ECO:0000256" key="4">
    <source>
        <dbReference type="ARBA" id="ARBA00022692"/>
    </source>
</evidence>
<dbReference type="Pfam" id="PF07690">
    <property type="entry name" value="MFS_1"/>
    <property type="match status" value="1"/>
</dbReference>
<dbReference type="RefSeq" id="WP_191243125.1">
    <property type="nucleotide sequence ID" value="NZ_BNAU01000001.1"/>
</dbReference>
<keyword evidence="3" id="KW-1003">Cell membrane</keyword>
<dbReference type="SUPFAM" id="SSF103473">
    <property type="entry name" value="MFS general substrate transporter"/>
    <property type="match status" value="1"/>
</dbReference>
<feature type="region of interest" description="Disordered" evidence="7">
    <location>
        <begin position="1"/>
        <end position="20"/>
    </location>
</feature>
<evidence type="ECO:0000313" key="10">
    <source>
        <dbReference type="EMBL" id="GHE80537.1"/>
    </source>
</evidence>
<organism evidence="10 11">
    <name type="scientific">Amycolatopsis deserti</name>
    <dbReference type="NCBI Taxonomy" id="185696"/>
    <lineage>
        <taxon>Bacteria</taxon>
        <taxon>Bacillati</taxon>
        <taxon>Actinomycetota</taxon>
        <taxon>Actinomycetes</taxon>
        <taxon>Pseudonocardiales</taxon>
        <taxon>Pseudonocardiaceae</taxon>
        <taxon>Amycolatopsis</taxon>
    </lineage>
</organism>
<dbReference type="InterPro" id="IPR020846">
    <property type="entry name" value="MFS_dom"/>
</dbReference>
<evidence type="ECO:0000256" key="6">
    <source>
        <dbReference type="ARBA" id="ARBA00023136"/>
    </source>
</evidence>
<evidence type="ECO:0000256" key="7">
    <source>
        <dbReference type="SAM" id="MobiDB-lite"/>
    </source>
</evidence>
<dbReference type="InterPro" id="IPR011701">
    <property type="entry name" value="MFS"/>
</dbReference>
<comment type="subcellular location">
    <subcellularLocation>
        <location evidence="1">Cell membrane</location>
        <topology evidence="1">Multi-pass membrane protein</topology>
    </subcellularLocation>
</comment>
<keyword evidence="11" id="KW-1185">Reference proteome</keyword>
<feature type="transmembrane region" description="Helical" evidence="8">
    <location>
        <begin position="344"/>
        <end position="363"/>
    </location>
</feature>
<evidence type="ECO:0000259" key="9">
    <source>
        <dbReference type="PROSITE" id="PS50850"/>
    </source>
</evidence>
<feature type="transmembrane region" description="Helical" evidence="8">
    <location>
        <begin position="413"/>
        <end position="433"/>
    </location>
</feature>
<dbReference type="PROSITE" id="PS00216">
    <property type="entry name" value="SUGAR_TRANSPORT_1"/>
    <property type="match status" value="1"/>
</dbReference>
<protein>
    <submittedName>
        <fullName evidence="10">MFS transporter</fullName>
    </submittedName>
</protein>
<feature type="transmembrane region" description="Helical" evidence="8">
    <location>
        <begin position="167"/>
        <end position="192"/>
    </location>
</feature>
<feature type="transmembrane region" description="Helical" evidence="8">
    <location>
        <begin position="68"/>
        <end position="91"/>
    </location>
</feature>
<evidence type="ECO:0000256" key="8">
    <source>
        <dbReference type="SAM" id="Phobius"/>
    </source>
</evidence>